<evidence type="ECO:0000256" key="9">
    <source>
        <dbReference type="ARBA" id="ARBA00023273"/>
    </source>
</evidence>
<dbReference type="PROSITE" id="PS50206">
    <property type="entry name" value="RHODANESE_3"/>
    <property type="match status" value="1"/>
</dbReference>
<keyword evidence="4" id="KW-0963">Cytoplasm</keyword>
<proteinExistence type="inferred from homology"/>
<dbReference type="InterPro" id="IPR001763">
    <property type="entry name" value="Rhodanese-like_dom"/>
</dbReference>
<dbReference type="SUPFAM" id="SSF52821">
    <property type="entry name" value="Rhodanese/Cell cycle control phosphatase"/>
    <property type="match status" value="1"/>
</dbReference>
<evidence type="ECO:0000256" key="11">
    <source>
        <dbReference type="SAM" id="MobiDB-lite"/>
    </source>
</evidence>
<protein>
    <submittedName>
        <fullName evidence="13">Centrosomal protein of 41 kDa</fullName>
    </submittedName>
</protein>
<dbReference type="InterPro" id="IPR036873">
    <property type="entry name" value="Rhodanese-like_dom_sf"/>
</dbReference>
<keyword evidence="3" id="KW-0813">Transport</keyword>
<dbReference type="GO" id="GO:0036064">
    <property type="term" value="C:ciliary basal body"/>
    <property type="evidence" value="ECO:0007669"/>
    <property type="project" value="TreeGrafter"/>
</dbReference>
<sequence>MSAVSTSRAKKNDPLAKKTPANPKYSHIGPTVDTGASITKYMAKIEDMRKNYRFKQNEIFKRMKITTFVQLLVQVADYDLDTSSQYSNGQYTDRTNTDRPDTADIEVQKIQKGSSPSQTERNGAAGDTHREAQSKLENVVKGVGEIRENKPQTQRLLSDCPYLLLDVRESDSYNQCHIITSKSYPTAMLSRMYNQDTEEMRAYKNQPGKIIIVYDEDEALAHRTATTLVERSYDNLFLLSGGMKVAYQKFPNGLLTGTPSQNVTEAKHPPTNMVKASKEKLSEEDVNGLHMQLDAALSDRSTGSRLSNASTSSSRMSGATSQMSRASKPEWAVKGRKAFKN</sequence>
<feature type="region of interest" description="Disordered" evidence="11">
    <location>
        <begin position="295"/>
        <end position="341"/>
    </location>
</feature>
<evidence type="ECO:0000313" key="14">
    <source>
        <dbReference type="Proteomes" id="UP000242188"/>
    </source>
</evidence>
<dbReference type="GO" id="GO:0015031">
    <property type="term" value="P:protein transport"/>
    <property type="evidence" value="ECO:0007669"/>
    <property type="project" value="UniProtKB-KW"/>
</dbReference>
<feature type="region of interest" description="Disordered" evidence="11">
    <location>
        <begin position="109"/>
        <end position="132"/>
    </location>
</feature>
<gene>
    <name evidence="13" type="ORF">KP79_PYT11412</name>
</gene>
<dbReference type="CDD" id="cd00158">
    <property type="entry name" value="RHOD"/>
    <property type="match status" value="1"/>
</dbReference>
<evidence type="ECO:0000256" key="10">
    <source>
        <dbReference type="ARBA" id="ARBA00038465"/>
    </source>
</evidence>
<evidence type="ECO:0000256" key="2">
    <source>
        <dbReference type="ARBA" id="ARBA00004300"/>
    </source>
</evidence>
<dbReference type="STRING" id="6573.A0A210QUW1"/>
<feature type="compositionally biased region" description="Polar residues" evidence="11">
    <location>
        <begin position="111"/>
        <end position="121"/>
    </location>
</feature>
<keyword evidence="6" id="KW-0653">Protein transport</keyword>
<evidence type="ECO:0000259" key="12">
    <source>
        <dbReference type="PROSITE" id="PS50206"/>
    </source>
</evidence>
<dbReference type="GO" id="GO:0060271">
    <property type="term" value="P:cilium assembly"/>
    <property type="evidence" value="ECO:0007669"/>
    <property type="project" value="TreeGrafter"/>
</dbReference>
<dbReference type="EMBL" id="NEDP02001776">
    <property type="protein sequence ID" value="OWF52538.1"/>
    <property type="molecule type" value="Genomic_DNA"/>
</dbReference>
<dbReference type="GO" id="GO:0005813">
    <property type="term" value="C:centrosome"/>
    <property type="evidence" value="ECO:0007669"/>
    <property type="project" value="UniProtKB-SubCell"/>
</dbReference>
<dbReference type="SMART" id="SM00450">
    <property type="entry name" value="RHOD"/>
    <property type="match status" value="1"/>
</dbReference>
<dbReference type="PANTHER" id="PTHR44390:SF1">
    <property type="entry name" value="CENTROSOMAL PROTEIN OF 41 KDA"/>
    <property type="match status" value="1"/>
</dbReference>
<comment type="similarity">
    <text evidence="10">Belongs to the CEP41 family.</text>
</comment>
<dbReference type="Proteomes" id="UP000242188">
    <property type="component" value="Unassembled WGS sequence"/>
</dbReference>
<evidence type="ECO:0000256" key="7">
    <source>
        <dbReference type="ARBA" id="ARBA00023069"/>
    </source>
</evidence>
<reference evidence="13 14" key="1">
    <citation type="journal article" date="2017" name="Nat. Ecol. Evol.">
        <title>Scallop genome provides insights into evolution of bilaterian karyotype and development.</title>
        <authorList>
            <person name="Wang S."/>
            <person name="Zhang J."/>
            <person name="Jiao W."/>
            <person name="Li J."/>
            <person name="Xun X."/>
            <person name="Sun Y."/>
            <person name="Guo X."/>
            <person name="Huan P."/>
            <person name="Dong B."/>
            <person name="Zhang L."/>
            <person name="Hu X."/>
            <person name="Sun X."/>
            <person name="Wang J."/>
            <person name="Zhao C."/>
            <person name="Wang Y."/>
            <person name="Wang D."/>
            <person name="Huang X."/>
            <person name="Wang R."/>
            <person name="Lv J."/>
            <person name="Li Y."/>
            <person name="Zhang Z."/>
            <person name="Liu B."/>
            <person name="Lu W."/>
            <person name="Hui Y."/>
            <person name="Liang J."/>
            <person name="Zhou Z."/>
            <person name="Hou R."/>
            <person name="Li X."/>
            <person name="Liu Y."/>
            <person name="Li H."/>
            <person name="Ning X."/>
            <person name="Lin Y."/>
            <person name="Zhao L."/>
            <person name="Xing Q."/>
            <person name="Dou J."/>
            <person name="Li Y."/>
            <person name="Mao J."/>
            <person name="Guo H."/>
            <person name="Dou H."/>
            <person name="Li T."/>
            <person name="Mu C."/>
            <person name="Jiang W."/>
            <person name="Fu Q."/>
            <person name="Fu X."/>
            <person name="Miao Y."/>
            <person name="Liu J."/>
            <person name="Yu Q."/>
            <person name="Li R."/>
            <person name="Liao H."/>
            <person name="Li X."/>
            <person name="Kong Y."/>
            <person name="Jiang Z."/>
            <person name="Chourrout D."/>
            <person name="Li R."/>
            <person name="Bao Z."/>
        </authorList>
    </citation>
    <scope>NUCLEOTIDE SEQUENCE [LARGE SCALE GENOMIC DNA]</scope>
    <source>
        <strain evidence="13 14">PY_sf001</strain>
    </source>
</reference>
<comment type="caution">
    <text evidence="13">The sequence shown here is derived from an EMBL/GenBank/DDBJ whole genome shotgun (WGS) entry which is preliminary data.</text>
</comment>
<evidence type="ECO:0000256" key="5">
    <source>
        <dbReference type="ARBA" id="ARBA00022794"/>
    </source>
</evidence>
<dbReference type="Pfam" id="PF00581">
    <property type="entry name" value="Rhodanese"/>
    <property type="match status" value="1"/>
</dbReference>
<keyword evidence="7" id="KW-0969">Cilium</keyword>
<dbReference type="Gene3D" id="3.40.250.10">
    <property type="entry name" value="Rhodanese-like domain"/>
    <property type="match status" value="1"/>
</dbReference>
<evidence type="ECO:0000256" key="6">
    <source>
        <dbReference type="ARBA" id="ARBA00022927"/>
    </source>
</evidence>
<keyword evidence="8" id="KW-0206">Cytoskeleton</keyword>
<accession>A0A210QUW1</accession>
<evidence type="ECO:0000256" key="4">
    <source>
        <dbReference type="ARBA" id="ARBA00022490"/>
    </source>
</evidence>
<evidence type="ECO:0000256" key="1">
    <source>
        <dbReference type="ARBA" id="ARBA00004120"/>
    </source>
</evidence>
<dbReference type="OrthoDB" id="70250at2759"/>
<feature type="compositionally biased region" description="Low complexity" evidence="11">
    <location>
        <begin position="301"/>
        <end position="324"/>
    </location>
</feature>
<dbReference type="AlphaFoldDB" id="A0A210QUW1"/>
<evidence type="ECO:0000256" key="8">
    <source>
        <dbReference type="ARBA" id="ARBA00023212"/>
    </source>
</evidence>
<keyword evidence="9" id="KW-0966">Cell projection</keyword>
<comment type="subcellular location">
    <subcellularLocation>
        <location evidence="1">Cytoplasm</location>
        <location evidence="1">Cytoskeleton</location>
        <location evidence="1">Cilium basal body</location>
    </subcellularLocation>
    <subcellularLocation>
        <location evidence="2">Cytoplasm</location>
        <location evidence="2">Cytoskeleton</location>
        <location evidence="2">Microtubule organizing center</location>
        <location evidence="2">Centrosome</location>
    </subcellularLocation>
</comment>
<dbReference type="InterPro" id="IPR051889">
    <property type="entry name" value="CEP41"/>
</dbReference>
<evidence type="ECO:0000256" key="3">
    <source>
        <dbReference type="ARBA" id="ARBA00022448"/>
    </source>
</evidence>
<feature type="region of interest" description="Disordered" evidence="11">
    <location>
        <begin position="258"/>
        <end position="282"/>
    </location>
</feature>
<feature type="domain" description="Rhodanese" evidence="12">
    <location>
        <begin position="158"/>
        <end position="255"/>
    </location>
</feature>
<feature type="region of interest" description="Disordered" evidence="11">
    <location>
        <begin position="1"/>
        <end position="28"/>
    </location>
</feature>
<name>A0A210QUW1_MIZYE</name>
<dbReference type="PANTHER" id="PTHR44390">
    <property type="entry name" value="CENTROSOMAL PROTEIN OF 41 KDA"/>
    <property type="match status" value="1"/>
</dbReference>
<keyword evidence="14" id="KW-1185">Reference proteome</keyword>
<evidence type="ECO:0000313" key="13">
    <source>
        <dbReference type="EMBL" id="OWF52538.1"/>
    </source>
</evidence>
<organism evidence="13 14">
    <name type="scientific">Mizuhopecten yessoensis</name>
    <name type="common">Japanese scallop</name>
    <name type="synonym">Patinopecten yessoensis</name>
    <dbReference type="NCBI Taxonomy" id="6573"/>
    <lineage>
        <taxon>Eukaryota</taxon>
        <taxon>Metazoa</taxon>
        <taxon>Spiralia</taxon>
        <taxon>Lophotrochozoa</taxon>
        <taxon>Mollusca</taxon>
        <taxon>Bivalvia</taxon>
        <taxon>Autobranchia</taxon>
        <taxon>Pteriomorphia</taxon>
        <taxon>Pectinida</taxon>
        <taxon>Pectinoidea</taxon>
        <taxon>Pectinidae</taxon>
        <taxon>Mizuhopecten</taxon>
    </lineage>
</organism>
<keyword evidence="5" id="KW-0970">Cilium biogenesis/degradation</keyword>